<reference evidence="16 17" key="1">
    <citation type="submission" date="2020-04" db="EMBL/GenBank/DDBJ databases">
        <title>Perkinsus chesapeaki whole genome sequence.</title>
        <authorList>
            <person name="Bogema D.R."/>
        </authorList>
    </citation>
    <scope>NUCLEOTIDE SEQUENCE [LARGE SCALE GENOMIC DNA]</scope>
    <source>
        <strain evidence="16">ATCC PRA-425</strain>
    </source>
</reference>
<name>A0A7J6LKR3_PERCH</name>
<feature type="domain" description="PHD-type" evidence="15">
    <location>
        <begin position="107"/>
        <end position="171"/>
    </location>
</feature>
<gene>
    <name evidence="16" type="primary">OGG1</name>
    <name evidence="16" type="ORF">FOL47_007565</name>
</gene>
<evidence type="ECO:0000256" key="5">
    <source>
        <dbReference type="ARBA" id="ARBA00022771"/>
    </source>
</evidence>
<evidence type="ECO:0000256" key="13">
    <source>
        <dbReference type="PROSITE-ProRule" id="PRU00146"/>
    </source>
</evidence>
<dbReference type="SUPFAM" id="SSF48150">
    <property type="entry name" value="DNA-glycosylase"/>
    <property type="match status" value="1"/>
</dbReference>
<feature type="compositionally biased region" description="Basic residues" evidence="14">
    <location>
        <begin position="345"/>
        <end position="365"/>
    </location>
</feature>
<feature type="compositionally biased region" description="Polar residues" evidence="14">
    <location>
        <begin position="366"/>
        <end position="379"/>
    </location>
</feature>
<dbReference type="Gene3D" id="3.30.40.10">
    <property type="entry name" value="Zinc/RING finger domain, C3HC4 (zinc finger)"/>
    <property type="match status" value="1"/>
</dbReference>
<dbReference type="SUPFAM" id="SSF55945">
    <property type="entry name" value="TATA-box binding protein-like"/>
    <property type="match status" value="1"/>
</dbReference>
<proteinExistence type="inferred from homology"/>
<keyword evidence="10" id="KW-0511">Multifunctional enzyme</keyword>
<dbReference type="CDD" id="cd15489">
    <property type="entry name" value="PHD_SF"/>
    <property type="match status" value="1"/>
</dbReference>
<evidence type="ECO:0000256" key="2">
    <source>
        <dbReference type="ARBA" id="ARBA00012720"/>
    </source>
</evidence>
<dbReference type="Gene3D" id="3.30.310.40">
    <property type="match status" value="1"/>
</dbReference>
<evidence type="ECO:0000259" key="15">
    <source>
        <dbReference type="PROSITE" id="PS50016"/>
    </source>
</evidence>
<dbReference type="InterPro" id="IPR001965">
    <property type="entry name" value="Znf_PHD"/>
</dbReference>
<dbReference type="Gene3D" id="1.10.1670.10">
    <property type="entry name" value="Helix-hairpin-Helix base-excision DNA repair enzymes (C-terminal)"/>
    <property type="match status" value="1"/>
</dbReference>
<dbReference type="GO" id="GO:0006285">
    <property type="term" value="P:base-excision repair, AP site formation"/>
    <property type="evidence" value="ECO:0007669"/>
    <property type="project" value="TreeGrafter"/>
</dbReference>
<keyword evidence="11" id="KW-0326">Glycosidase</keyword>
<accession>A0A7J6LKR3</accession>
<dbReference type="PANTHER" id="PTHR10242:SF2">
    <property type="entry name" value="N-GLYCOSYLASE_DNA LYASE"/>
    <property type="match status" value="1"/>
</dbReference>
<keyword evidence="6" id="KW-0378">Hydrolase</keyword>
<dbReference type="Gene3D" id="1.10.340.30">
    <property type="entry name" value="Hypothetical protein, domain 2"/>
    <property type="match status" value="1"/>
</dbReference>
<evidence type="ECO:0000256" key="12">
    <source>
        <dbReference type="ARBA" id="ARBA00044632"/>
    </source>
</evidence>
<dbReference type="AlphaFoldDB" id="A0A7J6LKR3"/>
<dbReference type="GO" id="GO:0140078">
    <property type="term" value="F:class I DNA-(apurinic or apyrimidinic site) endonuclease activity"/>
    <property type="evidence" value="ECO:0007669"/>
    <property type="project" value="UniProtKB-EC"/>
</dbReference>
<dbReference type="InterPro" id="IPR019786">
    <property type="entry name" value="Zinc_finger_PHD-type_CS"/>
</dbReference>
<dbReference type="Proteomes" id="UP000591131">
    <property type="component" value="Unassembled WGS sequence"/>
</dbReference>
<dbReference type="InterPro" id="IPR019787">
    <property type="entry name" value="Znf_PHD-finger"/>
</dbReference>
<dbReference type="PROSITE" id="PS01359">
    <property type="entry name" value="ZF_PHD_1"/>
    <property type="match status" value="1"/>
</dbReference>
<evidence type="ECO:0000313" key="16">
    <source>
        <dbReference type="EMBL" id="KAF4659491.1"/>
    </source>
</evidence>
<dbReference type="InterPro" id="IPR013083">
    <property type="entry name" value="Znf_RING/FYVE/PHD"/>
</dbReference>
<keyword evidence="9" id="KW-0456">Lyase</keyword>
<dbReference type="Pfam" id="PF07934">
    <property type="entry name" value="OGG_N"/>
    <property type="match status" value="1"/>
</dbReference>
<dbReference type="InterPro" id="IPR011257">
    <property type="entry name" value="DNA_glycosylase"/>
</dbReference>
<dbReference type="PROSITE" id="PS50016">
    <property type="entry name" value="ZF_PHD_2"/>
    <property type="match status" value="1"/>
</dbReference>
<dbReference type="InterPro" id="IPR023170">
    <property type="entry name" value="HhH_base_excis_C"/>
</dbReference>
<dbReference type="Pfam" id="PF00730">
    <property type="entry name" value="HhH-GPD"/>
    <property type="match status" value="1"/>
</dbReference>
<keyword evidence="5 13" id="KW-0863">Zinc-finger</keyword>
<evidence type="ECO:0000313" key="17">
    <source>
        <dbReference type="Proteomes" id="UP000591131"/>
    </source>
</evidence>
<dbReference type="SMART" id="SM00249">
    <property type="entry name" value="PHD"/>
    <property type="match status" value="1"/>
</dbReference>
<feature type="region of interest" description="Disordered" evidence="14">
    <location>
        <begin position="1"/>
        <end position="70"/>
    </location>
</feature>
<comment type="caution">
    <text evidence="16">The sequence shown here is derived from an EMBL/GenBank/DDBJ whole genome shotgun (WGS) entry which is preliminary data.</text>
</comment>
<sequence>MAPPVVVSTDGDLAMEGPPPDERFTVAAQPVEKPVQGNDTAPEPLEKEEPQDAEGPTAKQRADWSEHPEKGTNKCWNPRCYRNATVDSEYKGRRCCEPCREHFYSVSSFCPGCGLGYEFEEAPENEANPFIGCSNCDHWVHRKCEDPALKIGMYDGEFLMRDFYCFDCRATKGLEIDWRFPRDLLLEGQRDGEAGVLILKTPFLWSGVHKKAVHPIIIVGFDFRHDREDKRVVISMMATKVSGEELCWTREHLLVGSTRPLPSWETVEKKKKTYSKPRGVWAATRSLFDASSPVIELLSEEGKELYSIIVRELEEWQEEYDALLTGAIPTNYTDVDSSDEEDGRRAKRRKVDQPRSKRGRARRQQSARTGSLSDVPWTTTAFPSTLDVAHVEESDEEDELDDGDSALQVPSVVWARMPGKGPSWTPAVLTHVLKESTSSSRYMVYFLEREELPVMHLRPTQSVSSVVEDASTVESGVEGSVKESESAPAESSEVKSETSVSAGENEAAAAPSSTEALGTEDQYGRPISQWLRDALQTRLTPAERERNCKYNWLERNAIQAWSCDRKPEYERIIKRAPSHKRRHLLDAILFGDAYYSGKFDDWERKGLPTHIYKDYLRQKSVQEHIESQGKFYEATKNTLSVMYMKCFLEMSLIELHWRCACRTRQFVKAVRDDHYGGWHLIAAQDWPTDEQIDEGLEEEVILVYAGTLLTYEEAMDMERRSEDVHTDLNRYVAEVPNSNCIWDFSRDMRLLPTEDNFFVDGRSYADPTTPWWSPGPTVNHERVEYCKLEPRHCEAGRQRKRRSDEDSPRDWLRGFWLQRKKGEVITCGEPLFWSYDGGAGKFDRDFNLIGAPPPQGWISTAEIKRTGRHGRSARSQPSAPNTTVTLGGSSMRSTFSEWFPLVPARQLNLRLTLFSGQVFVWKALNAGTDAEVYCGVIGSTAVRLRNTKSGAVDYSCCPAKNKDKARRQLWDFFQLDTDIDTLYDDWEKRDRIFRTVVQDKCIRGLRVIHQEPFECLVSFITSQNNNVKRISLLLNSLRQRFGTHLATLEPNEKGDEVCELYQFPSLKQFEAATEEDFRKMGFGYRARYLHSLIATLKDDVMYEKLHYLNAFEQEQECRKFLTSFVGVGRKVADCVALFSMRGKALRPGMVAAFGLRNYMGSKKTPNTVTDAVHEDINATMRSVLGDYAGWAHSILFTAELMANPHAEANKASSGTKSGVKRGRE</sequence>
<evidence type="ECO:0000256" key="3">
    <source>
        <dbReference type="ARBA" id="ARBA00022723"/>
    </source>
</evidence>
<keyword evidence="4" id="KW-0227">DNA damage</keyword>
<keyword evidence="8" id="KW-0234">DNA repair</keyword>
<feature type="compositionally biased region" description="Polar residues" evidence="14">
    <location>
        <begin position="873"/>
        <end position="887"/>
    </location>
</feature>
<evidence type="ECO:0000256" key="9">
    <source>
        <dbReference type="ARBA" id="ARBA00023239"/>
    </source>
</evidence>
<comment type="similarity">
    <text evidence="1">Belongs to the type-1 OGG1 family.</text>
</comment>
<protein>
    <recommendedName>
        <fullName evidence="2">DNA-(apurinic or apyrimidinic site) lyase</fullName>
        <ecNumber evidence="2">4.2.99.18</ecNumber>
    </recommendedName>
</protein>
<dbReference type="SMART" id="SM00478">
    <property type="entry name" value="ENDO3c"/>
    <property type="match status" value="1"/>
</dbReference>
<dbReference type="InterPro" id="IPR011011">
    <property type="entry name" value="Znf_FYVE_PHD"/>
</dbReference>
<feature type="region of interest" description="Disordered" evidence="14">
    <location>
        <begin position="462"/>
        <end position="521"/>
    </location>
</feature>
<evidence type="ECO:0000256" key="10">
    <source>
        <dbReference type="ARBA" id="ARBA00023268"/>
    </source>
</evidence>
<dbReference type="GO" id="GO:0008270">
    <property type="term" value="F:zinc ion binding"/>
    <property type="evidence" value="ECO:0007669"/>
    <property type="project" value="UniProtKB-KW"/>
</dbReference>
<evidence type="ECO:0000256" key="7">
    <source>
        <dbReference type="ARBA" id="ARBA00022833"/>
    </source>
</evidence>
<organism evidence="16 17">
    <name type="scientific">Perkinsus chesapeaki</name>
    <name type="common">Clam parasite</name>
    <name type="synonym">Perkinsus andrewsi</name>
    <dbReference type="NCBI Taxonomy" id="330153"/>
    <lineage>
        <taxon>Eukaryota</taxon>
        <taxon>Sar</taxon>
        <taxon>Alveolata</taxon>
        <taxon>Perkinsozoa</taxon>
        <taxon>Perkinsea</taxon>
        <taxon>Perkinsida</taxon>
        <taxon>Perkinsidae</taxon>
        <taxon>Perkinsus</taxon>
    </lineage>
</organism>
<evidence type="ECO:0000256" key="11">
    <source>
        <dbReference type="ARBA" id="ARBA00023295"/>
    </source>
</evidence>
<dbReference type="GO" id="GO:0006289">
    <property type="term" value="P:nucleotide-excision repair"/>
    <property type="evidence" value="ECO:0007669"/>
    <property type="project" value="InterPro"/>
</dbReference>
<dbReference type="EC" id="4.2.99.18" evidence="2"/>
<evidence type="ECO:0000256" key="8">
    <source>
        <dbReference type="ARBA" id="ARBA00023204"/>
    </source>
</evidence>
<evidence type="ECO:0000256" key="14">
    <source>
        <dbReference type="SAM" id="MobiDB-lite"/>
    </source>
</evidence>
<dbReference type="GO" id="GO:0034039">
    <property type="term" value="F:8-oxo-7,8-dihydroguanine DNA N-glycosylase activity"/>
    <property type="evidence" value="ECO:0007669"/>
    <property type="project" value="TreeGrafter"/>
</dbReference>
<dbReference type="SUPFAM" id="SSF57903">
    <property type="entry name" value="FYVE/PHD zinc finger"/>
    <property type="match status" value="1"/>
</dbReference>
<dbReference type="CDD" id="cd00056">
    <property type="entry name" value="ENDO3c"/>
    <property type="match status" value="1"/>
</dbReference>
<evidence type="ECO:0000256" key="4">
    <source>
        <dbReference type="ARBA" id="ARBA00022763"/>
    </source>
</evidence>
<keyword evidence="7" id="KW-0862">Zinc</keyword>
<dbReference type="InterPro" id="IPR003265">
    <property type="entry name" value="HhH-GPD_domain"/>
</dbReference>
<evidence type="ECO:0000256" key="1">
    <source>
        <dbReference type="ARBA" id="ARBA00010679"/>
    </source>
</evidence>
<feature type="region of interest" description="Disordered" evidence="14">
    <location>
        <begin position="867"/>
        <end position="887"/>
    </location>
</feature>
<dbReference type="GO" id="GO:0003684">
    <property type="term" value="F:damaged DNA binding"/>
    <property type="evidence" value="ECO:0007669"/>
    <property type="project" value="InterPro"/>
</dbReference>
<keyword evidence="3" id="KW-0479">Metal-binding</keyword>
<feature type="compositionally biased region" description="Basic and acidic residues" evidence="14">
    <location>
        <begin position="60"/>
        <end position="70"/>
    </location>
</feature>
<dbReference type="GO" id="GO:0005634">
    <property type="term" value="C:nucleus"/>
    <property type="evidence" value="ECO:0007669"/>
    <property type="project" value="TreeGrafter"/>
</dbReference>
<comment type="catalytic activity">
    <reaction evidence="12">
        <text>2'-deoxyribonucleotide-(2'-deoxyribose 5'-phosphate)-2'-deoxyribonucleotide-DNA = a 3'-end 2'-deoxyribonucleotide-(2,3-dehydro-2,3-deoxyribose 5'-phosphate)-DNA + a 5'-end 5'-phospho-2'-deoxyribonucleoside-DNA + H(+)</text>
        <dbReference type="Rhea" id="RHEA:66592"/>
        <dbReference type="Rhea" id="RHEA-COMP:13180"/>
        <dbReference type="Rhea" id="RHEA-COMP:16897"/>
        <dbReference type="Rhea" id="RHEA-COMP:17067"/>
        <dbReference type="ChEBI" id="CHEBI:15378"/>
        <dbReference type="ChEBI" id="CHEBI:136412"/>
        <dbReference type="ChEBI" id="CHEBI:157695"/>
        <dbReference type="ChEBI" id="CHEBI:167181"/>
        <dbReference type="EC" id="4.2.99.18"/>
    </reaction>
</comment>
<keyword evidence="17" id="KW-1185">Reference proteome</keyword>
<evidence type="ECO:0000256" key="6">
    <source>
        <dbReference type="ARBA" id="ARBA00022801"/>
    </source>
</evidence>
<feature type="region of interest" description="Disordered" evidence="14">
    <location>
        <begin position="330"/>
        <end position="379"/>
    </location>
</feature>
<dbReference type="PANTHER" id="PTHR10242">
    <property type="entry name" value="8-OXOGUANINE DNA GLYCOSYLASE"/>
    <property type="match status" value="1"/>
</dbReference>
<dbReference type="InterPro" id="IPR052054">
    <property type="entry name" value="Oxidative_DNA_repair_enzyme"/>
</dbReference>
<dbReference type="EMBL" id="JAAPAO010000450">
    <property type="protein sequence ID" value="KAF4659491.1"/>
    <property type="molecule type" value="Genomic_DNA"/>
</dbReference>
<feature type="compositionally biased region" description="Low complexity" evidence="14">
    <location>
        <begin position="486"/>
        <end position="501"/>
    </location>
</feature>
<dbReference type="OrthoDB" id="238681at2759"/>
<dbReference type="InterPro" id="IPR012904">
    <property type="entry name" value="OGG_N"/>
</dbReference>